<dbReference type="Pfam" id="PF18752">
    <property type="entry name" value="DAAD"/>
    <property type="match status" value="1"/>
</dbReference>
<dbReference type="GeneID" id="14868774"/>
<name>F4Q3R9_CACFS</name>
<accession>F4Q3R9</accession>
<keyword evidence="3" id="KW-1185">Reference proteome</keyword>
<evidence type="ECO:0000313" key="2">
    <source>
        <dbReference type="EMBL" id="EGG16885.1"/>
    </source>
</evidence>
<feature type="signal peptide" evidence="1">
    <location>
        <begin position="1"/>
        <end position="24"/>
    </location>
</feature>
<protein>
    <submittedName>
        <fullName evidence="2">Uncharacterized protein</fullName>
    </submittedName>
</protein>
<dbReference type="EMBL" id="GL883021">
    <property type="protein sequence ID" value="EGG16885.1"/>
    <property type="molecule type" value="Genomic_DNA"/>
</dbReference>
<proteinExistence type="predicted"/>
<dbReference type="KEGG" id="dfa:DFA_07865"/>
<keyword evidence="1" id="KW-0732">Signal</keyword>
<dbReference type="AlphaFoldDB" id="F4Q3R9"/>
<sequence length="512" mass="58036">MKPTSIIPLALVLVTVFIINNSQAFKSDTEVITDLKYYIWAHSAGNDDFIHGQYGFTFYGELSLNYSPDQFSGVPLEAPANSYLTFDAATFKYFYINRKATSQPNNIYIDIIKNANKGAITTAPTMVLQTMYKEYDSPFHSESMGIKSLFYFTSYKPTVARQPIRYLYTLHHPCSICTSKIKSPNFINSRASDAIRADIINGKGGTYPPPTTDVTYWIDSGESVNNLLYPVNPVTDHLYMVFSRQWDSDYCHYFNVRQLLSQPGIQVVAAATNRFKILKDNYQNILVASLLGDSMVLNRNPNKGGKPVKVPFSFETTSTDEYVWQYVVDQAYNYFTANKMKNFKSTSNWIQFLKAGGYPEESIQTVILALNGARQQDCWWSQTIFRMVSGFDKDEQKIKKPMQIKRTLIPITHPFGNTVPTCKVATNKFPCVSTSPNFIRETLSFPPACVIQVPDAWANVIFQSGLTPEEQKTTDKVEYVDKITAIYIESFDRHYANRDAGDHVAQCASVNQ</sequence>
<evidence type="ECO:0000313" key="3">
    <source>
        <dbReference type="Proteomes" id="UP000007797"/>
    </source>
</evidence>
<organism evidence="2 3">
    <name type="scientific">Cavenderia fasciculata</name>
    <name type="common">Slime mold</name>
    <name type="synonym">Dictyostelium fasciculatum</name>
    <dbReference type="NCBI Taxonomy" id="261658"/>
    <lineage>
        <taxon>Eukaryota</taxon>
        <taxon>Amoebozoa</taxon>
        <taxon>Evosea</taxon>
        <taxon>Eumycetozoa</taxon>
        <taxon>Dictyostelia</taxon>
        <taxon>Acytosteliales</taxon>
        <taxon>Cavenderiaceae</taxon>
        <taxon>Cavenderia</taxon>
    </lineage>
</organism>
<feature type="chain" id="PRO_5003319884" evidence="1">
    <location>
        <begin position="25"/>
        <end position="512"/>
    </location>
</feature>
<dbReference type="Proteomes" id="UP000007797">
    <property type="component" value="Unassembled WGS sequence"/>
</dbReference>
<dbReference type="RefSeq" id="XP_004355359.1">
    <property type="nucleotide sequence ID" value="XM_004355307.1"/>
</dbReference>
<gene>
    <name evidence="2" type="ORF">DFA_07865</name>
</gene>
<reference evidence="3" key="1">
    <citation type="journal article" date="2011" name="Genome Res.">
        <title>Phylogeny-wide analysis of social amoeba genomes highlights ancient origins for complex intercellular communication.</title>
        <authorList>
            <person name="Heidel A.J."/>
            <person name="Lawal H.M."/>
            <person name="Felder M."/>
            <person name="Schilde C."/>
            <person name="Helps N.R."/>
            <person name="Tunggal B."/>
            <person name="Rivero F."/>
            <person name="John U."/>
            <person name="Schleicher M."/>
            <person name="Eichinger L."/>
            <person name="Platzer M."/>
            <person name="Noegel A.A."/>
            <person name="Schaap P."/>
            <person name="Gloeckner G."/>
        </authorList>
    </citation>
    <scope>NUCLEOTIDE SEQUENCE [LARGE SCALE GENOMIC DNA]</scope>
    <source>
        <strain evidence="3">SH3</strain>
    </source>
</reference>
<evidence type="ECO:0000256" key="1">
    <source>
        <dbReference type="SAM" id="SignalP"/>
    </source>
</evidence>
<dbReference type="OrthoDB" id="24400at2759"/>
<dbReference type="InterPro" id="IPR041061">
    <property type="entry name" value="DAAD"/>
</dbReference>